<feature type="domain" description="AMMECR1" evidence="2">
    <location>
        <begin position="49"/>
        <end position="258"/>
    </location>
</feature>
<dbReference type="Pfam" id="PF01871">
    <property type="entry name" value="AMMECR1"/>
    <property type="match status" value="1"/>
</dbReference>
<dbReference type="InterPro" id="IPR002733">
    <property type="entry name" value="AMMECR1_domain"/>
</dbReference>
<feature type="compositionally biased region" description="Low complexity" evidence="1">
    <location>
        <begin position="56"/>
        <end position="77"/>
    </location>
</feature>
<dbReference type="InterPro" id="IPR036071">
    <property type="entry name" value="AMMECR1_dom_sf"/>
</dbReference>
<sequence>MATKAHCLLCFETLDAELNKREARSLDQITASWALYSAARADRLASRGPAYQRLVSGDASSGSSSSTSLAPSTATTSVNSTTPVAPSSAALFVTWNTVEDLEAAVNENGEDDAENLVLRGCIGTFEPMDLDDGLSEYAVISAFHDTRFRPIRQKELATLQNAVTLLTDFEPVEDPMDWEVGKHGVRLAFTDRGRRYGSTYLPDVAAEQGWTKDETLLSLMRKAGWSGNKAAWKDVPLKVTRYQGKKMSMRYEEFKKWQDWEDHRGDE</sequence>
<organism evidence="3 4">
    <name type="scientific">[Torrubiella] hemipterigena</name>
    <dbReference type="NCBI Taxonomy" id="1531966"/>
    <lineage>
        <taxon>Eukaryota</taxon>
        <taxon>Fungi</taxon>
        <taxon>Dikarya</taxon>
        <taxon>Ascomycota</taxon>
        <taxon>Pezizomycotina</taxon>
        <taxon>Sordariomycetes</taxon>
        <taxon>Hypocreomycetidae</taxon>
        <taxon>Hypocreales</taxon>
        <taxon>Clavicipitaceae</taxon>
        <taxon>Clavicipitaceae incertae sedis</taxon>
        <taxon>'Torrubiella' clade</taxon>
    </lineage>
</organism>
<dbReference type="EMBL" id="CDHN01000004">
    <property type="protein sequence ID" value="CEJ91853.1"/>
    <property type="molecule type" value="Genomic_DNA"/>
</dbReference>
<dbReference type="PROSITE" id="PS51112">
    <property type="entry name" value="AMMECR1"/>
    <property type="match status" value="1"/>
</dbReference>
<reference evidence="3 4" key="1">
    <citation type="journal article" date="2015" name="Genome Announc.">
        <title>Draft Genome Sequence and Gene Annotation of the Entomopathogenic Fungus Verticillium hemipterigenum.</title>
        <authorList>
            <person name="Horn F."/>
            <person name="Habel A."/>
            <person name="Scharf D.H."/>
            <person name="Dworschak J."/>
            <person name="Brakhage A.A."/>
            <person name="Guthke R."/>
            <person name="Hertweck C."/>
            <person name="Linde J."/>
        </authorList>
    </citation>
    <scope>NUCLEOTIDE SEQUENCE [LARGE SCALE GENOMIC DNA]</scope>
</reference>
<dbReference type="PANTHER" id="PTHR13016:SF0">
    <property type="entry name" value="AMME SYNDROME CANDIDATE GENE 1 PROTEIN"/>
    <property type="match status" value="1"/>
</dbReference>
<keyword evidence="4" id="KW-1185">Reference proteome</keyword>
<dbReference type="OrthoDB" id="24630at2759"/>
<dbReference type="Proteomes" id="UP000039046">
    <property type="component" value="Unassembled WGS sequence"/>
</dbReference>
<dbReference type="PANTHER" id="PTHR13016">
    <property type="entry name" value="AMMECR1 HOMOLOG"/>
    <property type="match status" value="1"/>
</dbReference>
<dbReference type="InterPro" id="IPR023473">
    <property type="entry name" value="AMMECR1"/>
</dbReference>
<dbReference type="InterPro" id="IPR027485">
    <property type="entry name" value="AMMECR1_N"/>
</dbReference>
<gene>
    <name evidence="3" type="ORF">VHEMI07541</name>
</gene>
<feature type="region of interest" description="Disordered" evidence="1">
    <location>
        <begin position="55"/>
        <end position="83"/>
    </location>
</feature>
<dbReference type="NCBIfam" id="TIGR00296">
    <property type="entry name" value="TIGR00296 family protein"/>
    <property type="match status" value="1"/>
</dbReference>
<dbReference type="Gene3D" id="3.30.700.20">
    <property type="entry name" value="Hypothetical protein ph0010, domain 1"/>
    <property type="match status" value="1"/>
</dbReference>
<dbReference type="SUPFAM" id="SSF143447">
    <property type="entry name" value="AMMECR1-like"/>
    <property type="match status" value="1"/>
</dbReference>
<evidence type="ECO:0000256" key="1">
    <source>
        <dbReference type="SAM" id="MobiDB-lite"/>
    </source>
</evidence>
<evidence type="ECO:0000313" key="3">
    <source>
        <dbReference type="EMBL" id="CEJ91853.1"/>
    </source>
</evidence>
<dbReference type="HOGENOM" id="CLU_052828_2_1_1"/>
<dbReference type="AlphaFoldDB" id="A0A0A1TLV2"/>
<evidence type="ECO:0000259" key="2">
    <source>
        <dbReference type="PROSITE" id="PS51112"/>
    </source>
</evidence>
<proteinExistence type="predicted"/>
<name>A0A0A1TLV2_9HYPO</name>
<dbReference type="STRING" id="1531966.A0A0A1TLV2"/>
<evidence type="ECO:0000313" key="4">
    <source>
        <dbReference type="Proteomes" id="UP000039046"/>
    </source>
</evidence>
<accession>A0A0A1TLV2</accession>
<protein>
    <recommendedName>
        <fullName evidence="2">AMMECR1 domain-containing protein</fullName>
    </recommendedName>
</protein>